<reference evidence="1" key="1">
    <citation type="submission" date="2020-04" db="EMBL/GenBank/DDBJ databases">
        <title>Draft genome resource of the tomato pathogen Pseudocercospora fuligena.</title>
        <authorList>
            <person name="Zaccaron A."/>
        </authorList>
    </citation>
    <scope>NUCLEOTIDE SEQUENCE</scope>
    <source>
        <strain evidence="1">PF001</strain>
    </source>
</reference>
<dbReference type="PROSITE" id="PS51257">
    <property type="entry name" value="PROKAR_LIPOPROTEIN"/>
    <property type="match status" value="1"/>
</dbReference>
<evidence type="ECO:0000313" key="1">
    <source>
        <dbReference type="EMBL" id="KAF7193527.1"/>
    </source>
</evidence>
<dbReference type="EMBL" id="JABCIY010000080">
    <property type="protein sequence ID" value="KAF7193527.1"/>
    <property type="molecule type" value="Genomic_DNA"/>
</dbReference>
<dbReference type="Proteomes" id="UP000660729">
    <property type="component" value="Unassembled WGS sequence"/>
</dbReference>
<keyword evidence="2" id="KW-1185">Reference proteome</keyword>
<evidence type="ECO:0000313" key="2">
    <source>
        <dbReference type="Proteomes" id="UP000660729"/>
    </source>
</evidence>
<protein>
    <submittedName>
        <fullName evidence="1">Uncharacterized protein</fullName>
    </submittedName>
</protein>
<gene>
    <name evidence="1" type="ORF">HII31_05102</name>
</gene>
<name>A0A8H6VKA8_9PEZI</name>
<sequence>MLVSKTLLREDILQVVNAAVSCSETAIAELYTCYTTRAASSLFAYDMYISLILLRRAHPKSPRPALAAVSRHEGVLEDVLAPRYPYNLVSDIELQCVPLQACGLAQTGQSAHTRDVDKSVQHDSSARMSVALEGGQRHDSQQTELTMLASARRFFSAVGLVVVSEIAPG</sequence>
<dbReference type="AlphaFoldDB" id="A0A8H6VKA8"/>
<organism evidence="1 2">
    <name type="scientific">Pseudocercospora fuligena</name>
    <dbReference type="NCBI Taxonomy" id="685502"/>
    <lineage>
        <taxon>Eukaryota</taxon>
        <taxon>Fungi</taxon>
        <taxon>Dikarya</taxon>
        <taxon>Ascomycota</taxon>
        <taxon>Pezizomycotina</taxon>
        <taxon>Dothideomycetes</taxon>
        <taxon>Dothideomycetidae</taxon>
        <taxon>Mycosphaerellales</taxon>
        <taxon>Mycosphaerellaceae</taxon>
        <taxon>Pseudocercospora</taxon>
    </lineage>
</organism>
<comment type="caution">
    <text evidence="1">The sequence shown here is derived from an EMBL/GenBank/DDBJ whole genome shotgun (WGS) entry which is preliminary data.</text>
</comment>
<accession>A0A8H6VKA8</accession>
<proteinExistence type="predicted"/>